<dbReference type="Proteomes" id="UP000786875">
    <property type="component" value="Unassembled WGS sequence"/>
</dbReference>
<protein>
    <recommendedName>
        <fullName evidence="1">IraD/Gp25-like domain-containing protein</fullName>
    </recommendedName>
</protein>
<evidence type="ECO:0000313" key="3">
    <source>
        <dbReference type="Proteomes" id="UP000786875"/>
    </source>
</evidence>
<dbReference type="InterPro" id="IPR007048">
    <property type="entry name" value="IraD/Gp25-like"/>
</dbReference>
<keyword evidence="3" id="KW-1185">Reference proteome</keyword>
<dbReference type="SUPFAM" id="SSF160719">
    <property type="entry name" value="gpW/gp25-like"/>
    <property type="match status" value="1"/>
</dbReference>
<reference evidence="2 3" key="1">
    <citation type="submission" date="2020-04" db="EMBL/GenBank/DDBJ databases">
        <title>Genome sequencing of Rosenbergiella species.</title>
        <authorList>
            <person name="Alvarez-Perez S."/>
            <person name="Lievens B."/>
        </authorList>
    </citation>
    <scope>NUCLEOTIDE SEQUENCE [LARGE SCALE GENOMIC DNA]</scope>
    <source>
        <strain evidence="2 3">CdVSA20.1</strain>
    </source>
</reference>
<dbReference type="PANTHER" id="PTHR38595:SF1">
    <property type="entry name" value="TYPE VI SECRETION SYSTEM COMPONENT TSSE1"/>
    <property type="match status" value="1"/>
</dbReference>
<dbReference type="EMBL" id="JABBFO010000011">
    <property type="protein sequence ID" value="MBT0728022.1"/>
    <property type="molecule type" value="Genomic_DNA"/>
</dbReference>
<sequence>MSLTSYGTPITLYKLLDDTPDHDEIFATDPATIKRLVTQDLSQLLNSQPTQRLTYGQADALVEASVLNYGLGLTIGEAMSSADYPNIEVAIRQAIVRFEPRIDPHHLVVKVLPIITRSQTVSQLSISISAKLLAYSDIITLNLAGTYDIGMAKANFIP</sequence>
<feature type="domain" description="IraD/Gp25-like" evidence="1">
    <location>
        <begin position="34"/>
        <end position="133"/>
    </location>
</feature>
<dbReference type="PANTHER" id="PTHR38595">
    <property type="entry name" value="CYTOPLASMIC PROTEIN-RELATED"/>
    <property type="match status" value="1"/>
</dbReference>
<gene>
    <name evidence="2" type="ORF">HGT73_11665</name>
</gene>
<dbReference type="InterPro" id="IPR053176">
    <property type="entry name" value="T6SS_TssE1-like"/>
</dbReference>
<proteinExistence type="predicted"/>
<dbReference type="RefSeq" id="WP_214215223.1">
    <property type="nucleotide sequence ID" value="NZ_JABBFO010000011.1"/>
</dbReference>
<accession>A0ABS5T7C3</accession>
<name>A0ABS5T7C3_9GAMM</name>
<evidence type="ECO:0000313" key="2">
    <source>
        <dbReference type="EMBL" id="MBT0728022.1"/>
    </source>
</evidence>
<organism evidence="2 3">
    <name type="scientific">Rosenbergiella australiborealis</name>
    <dbReference type="NCBI Taxonomy" id="1544696"/>
    <lineage>
        <taxon>Bacteria</taxon>
        <taxon>Pseudomonadati</taxon>
        <taxon>Pseudomonadota</taxon>
        <taxon>Gammaproteobacteria</taxon>
        <taxon>Enterobacterales</taxon>
        <taxon>Erwiniaceae</taxon>
        <taxon>Rosenbergiella</taxon>
    </lineage>
</organism>
<comment type="caution">
    <text evidence="2">The sequence shown here is derived from an EMBL/GenBank/DDBJ whole genome shotgun (WGS) entry which is preliminary data.</text>
</comment>
<dbReference type="Pfam" id="PF04965">
    <property type="entry name" value="GPW_gp25"/>
    <property type="match status" value="1"/>
</dbReference>
<evidence type="ECO:0000259" key="1">
    <source>
        <dbReference type="Pfam" id="PF04965"/>
    </source>
</evidence>